<feature type="compositionally biased region" description="Basic and acidic residues" evidence="1">
    <location>
        <begin position="627"/>
        <end position="647"/>
    </location>
</feature>
<dbReference type="OrthoDB" id="3980800at2759"/>
<name>G8BYD7_TETPH</name>
<evidence type="ECO:0000256" key="1">
    <source>
        <dbReference type="SAM" id="MobiDB-lite"/>
    </source>
</evidence>
<dbReference type="GO" id="GO:0007131">
    <property type="term" value="P:reciprocal meiotic recombination"/>
    <property type="evidence" value="ECO:0007669"/>
    <property type="project" value="InterPro"/>
</dbReference>
<dbReference type="KEGG" id="tpf:TPHA_0J00560"/>
<accession>G8BYD7</accession>
<dbReference type="InterPro" id="IPR012491">
    <property type="entry name" value="Red1/Rec10"/>
</dbReference>
<dbReference type="HOGENOM" id="CLU_334647_0_0_1"/>
<dbReference type="Pfam" id="PF07964">
    <property type="entry name" value="Red1"/>
    <property type="match status" value="1"/>
</dbReference>
<organism evidence="2 3">
    <name type="scientific">Tetrapisispora phaffii (strain ATCC 24235 / CBS 4417 / NBRC 1672 / NRRL Y-8282 / UCD 70-5)</name>
    <name type="common">Yeast</name>
    <name type="synonym">Fabospora phaffii</name>
    <dbReference type="NCBI Taxonomy" id="1071381"/>
    <lineage>
        <taxon>Eukaryota</taxon>
        <taxon>Fungi</taxon>
        <taxon>Dikarya</taxon>
        <taxon>Ascomycota</taxon>
        <taxon>Saccharomycotina</taxon>
        <taxon>Saccharomycetes</taxon>
        <taxon>Saccharomycetales</taxon>
        <taxon>Saccharomycetaceae</taxon>
        <taxon>Tetrapisispora</taxon>
    </lineage>
</organism>
<evidence type="ECO:0000313" key="2">
    <source>
        <dbReference type="EMBL" id="CCE64879.1"/>
    </source>
</evidence>
<dbReference type="Proteomes" id="UP000005666">
    <property type="component" value="Chromosome 10"/>
</dbReference>
<keyword evidence="3" id="KW-1185">Reference proteome</keyword>
<dbReference type="STRING" id="1071381.G8BYD7"/>
<reference evidence="2 3" key="1">
    <citation type="journal article" date="2011" name="Proc. Natl. Acad. Sci. U.S.A.">
        <title>Evolutionary erosion of yeast sex chromosomes by mating-type switching accidents.</title>
        <authorList>
            <person name="Gordon J.L."/>
            <person name="Armisen D."/>
            <person name="Proux-Wera E."/>
            <person name="Oheigeartaigh S.S."/>
            <person name="Byrne K.P."/>
            <person name="Wolfe K.H."/>
        </authorList>
    </citation>
    <scope>NUCLEOTIDE SEQUENCE [LARGE SCALE GENOMIC DNA]</scope>
    <source>
        <strain evidence="3">ATCC 24235 / CBS 4417 / NBRC 1672 / NRRL Y-8282 / UCD 70-5</strain>
    </source>
</reference>
<dbReference type="OMA" id="HECVRTT"/>
<evidence type="ECO:0000313" key="3">
    <source>
        <dbReference type="Proteomes" id="UP000005666"/>
    </source>
</evidence>
<feature type="region of interest" description="Disordered" evidence="1">
    <location>
        <begin position="624"/>
        <end position="654"/>
    </location>
</feature>
<protein>
    <submittedName>
        <fullName evidence="2">Uncharacterized protein</fullName>
    </submittedName>
</protein>
<dbReference type="RefSeq" id="XP_003687313.1">
    <property type="nucleotide sequence ID" value="XM_003687265.1"/>
</dbReference>
<sequence>MSQYDLEIARLSKDICGKAIENAKCDAFLDISLQRLDFKEKNVASFNELLEILCLDEVVVKNLCLVQLLLQYGEILCNMKIIQEDYFQSIFKVKYYSNIRVTKENGSLQYLLMKGLDNRDCNCWKYLEVLSQIMNRVIRSKSALTSIIKDDFASNIGNKLDSTTDLQSLNYVVELLSNCFPRKYFERPGVISPPTLWFNEDTKNKLFFNKKSYPFRGKCGDEQTLQFIWELFSEKLKVNTSQIKHITYTTESDKNKNTLSALDDRLLKIVQVCKSSVYIWIADTCFFTINRKYSDVVLFAKNKLKISISDITKALSVIRISPDINTNFSKISTLQLELQNKNEDKEFRNSIYNVPKISEVSAYLQLRNCEAYENTYKTPEISSSLSDANEIHITDTGHSKTPKELEMLLSESFPPVSQVEKKITKGIQKDPFTPDNSNANLITDKWEISNASNQLDDPIDTNISANVPTKRKKSYNIEDNETSPIVLLQQNKLRRTTRNNDSKFTSSIMVLDEKKIEQKTDDNKMNDGIKKLLMNKDKNRDVMIEPKLSIQPKDIQLLDAIFSKPIKKAVKRQQKLNIPPSGKKRKINQVKKNPVKKVESKVSESEKVASKKVKSPILEAPNIYTSKEGEDMLEKKQSETTKKEQNRNKSSKLAKKITEPTIQEADKNKTFRTSAGVMDTSKKIKESNKKLNKPESKMECTLTEEVTKENPVERERSIHVNKLIDKTSVVVQPTPNIDENNQSINAESTTLINSSTDAHSLGNMFTIQLQNQIADSISKFSNDITKKIDIINSELNNRFITEISQKYQNLINDLQRNFQKDTQDMLDFVGDIKNLINLPDDQFQLSIRNKKFNHNS</sequence>
<dbReference type="GeneID" id="11533204"/>
<dbReference type="EMBL" id="HE612865">
    <property type="protein sequence ID" value="CCE64879.1"/>
    <property type="molecule type" value="Genomic_DNA"/>
</dbReference>
<gene>
    <name evidence="2" type="primary">TPHA0J00560</name>
    <name evidence="2" type="ordered locus">TPHA_0J00560</name>
</gene>
<dbReference type="AlphaFoldDB" id="G8BYD7"/>
<proteinExistence type="predicted"/>
<dbReference type="eggNOG" id="ENOG502QVW0">
    <property type="taxonomic scope" value="Eukaryota"/>
</dbReference>